<sequence>MRPYKVHEIQNFKYKILYKLIQNSEQIYEFDIFRYIKARLCLPTRERSDLTDRFMIQAENSNKKKNPTQRLRKRTAAET</sequence>
<comment type="caution">
    <text evidence="2">The sequence shown here is derived from an EMBL/GenBank/DDBJ whole genome shotgun (WGS) entry which is preliminary data.</text>
</comment>
<feature type="region of interest" description="Disordered" evidence="1">
    <location>
        <begin position="58"/>
        <end position="79"/>
    </location>
</feature>
<organism evidence="2 3">
    <name type="scientific">Brachionus plicatilis</name>
    <name type="common">Marine rotifer</name>
    <name type="synonym">Brachionus muelleri</name>
    <dbReference type="NCBI Taxonomy" id="10195"/>
    <lineage>
        <taxon>Eukaryota</taxon>
        <taxon>Metazoa</taxon>
        <taxon>Spiralia</taxon>
        <taxon>Gnathifera</taxon>
        <taxon>Rotifera</taxon>
        <taxon>Eurotatoria</taxon>
        <taxon>Monogononta</taxon>
        <taxon>Pseudotrocha</taxon>
        <taxon>Ploima</taxon>
        <taxon>Brachionidae</taxon>
        <taxon>Brachionus</taxon>
    </lineage>
</organism>
<dbReference type="EMBL" id="REGN01001110">
    <property type="protein sequence ID" value="RNA36984.1"/>
    <property type="molecule type" value="Genomic_DNA"/>
</dbReference>
<evidence type="ECO:0000313" key="3">
    <source>
        <dbReference type="Proteomes" id="UP000276133"/>
    </source>
</evidence>
<evidence type="ECO:0000256" key="1">
    <source>
        <dbReference type="SAM" id="MobiDB-lite"/>
    </source>
</evidence>
<reference evidence="2 3" key="1">
    <citation type="journal article" date="2018" name="Sci. Rep.">
        <title>Genomic signatures of local adaptation to the degree of environmental predictability in rotifers.</title>
        <authorList>
            <person name="Franch-Gras L."/>
            <person name="Hahn C."/>
            <person name="Garcia-Roger E.M."/>
            <person name="Carmona M.J."/>
            <person name="Serra M."/>
            <person name="Gomez A."/>
        </authorList>
    </citation>
    <scope>NUCLEOTIDE SEQUENCE [LARGE SCALE GENOMIC DNA]</scope>
    <source>
        <strain evidence="2">HYR1</strain>
    </source>
</reference>
<accession>A0A3M7SMC1</accession>
<proteinExistence type="predicted"/>
<name>A0A3M7SMC1_BRAPC</name>
<feature type="compositionally biased region" description="Basic residues" evidence="1">
    <location>
        <begin position="63"/>
        <end position="79"/>
    </location>
</feature>
<gene>
    <name evidence="2" type="ORF">BpHYR1_054128</name>
</gene>
<dbReference type="Proteomes" id="UP000276133">
    <property type="component" value="Unassembled WGS sequence"/>
</dbReference>
<keyword evidence="3" id="KW-1185">Reference proteome</keyword>
<dbReference type="AlphaFoldDB" id="A0A3M7SMC1"/>
<evidence type="ECO:0000313" key="2">
    <source>
        <dbReference type="EMBL" id="RNA36984.1"/>
    </source>
</evidence>
<protein>
    <submittedName>
        <fullName evidence="2">Uncharacterized protein</fullName>
    </submittedName>
</protein>